<evidence type="ECO:0000259" key="5">
    <source>
        <dbReference type="Pfam" id="PF19335"/>
    </source>
</evidence>
<dbReference type="InterPro" id="IPR058791">
    <property type="entry name" value="3HB_CusB"/>
</dbReference>
<dbReference type="InterPro" id="IPR058792">
    <property type="entry name" value="Beta-barrel_RND_2"/>
</dbReference>
<dbReference type="GO" id="GO:0060003">
    <property type="term" value="P:copper ion export"/>
    <property type="evidence" value="ECO:0007669"/>
    <property type="project" value="TreeGrafter"/>
</dbReference>
<dbReference type="Pfam" id="PF25975">
    <property type="entry name" value="CzcB_C"/>
    <property type="match status" value="1"/>
</dbReference>
<feature type="domain" description="Heavy metal binding" evidence="5">
    <location>
        <begin position="60"/>
        <end position="87"/>
    </location>
</feature>
<dbReference type="Gene3D" id="2.40.420.20">
    <property type="match status" value="1"/>
</dbReference>
<dbReference type="InterPro" id="IPR058790">
    <property type="entry name" value="BSH_CusB"/>
</dbReference>
<feature type="domain" description="CusB-like barrel-sandwich hybrid" evidence="7">
    <location>
        <begin position="137"/>
        <end position="257"/>
    </location>
</feature>
<dbReference type="Pfam" id="PF25869">
    <property type="entry name" value="3HB_CusB"/>
    <property type="match status" value="1"/>
</dbReference>
<dbReference type="InterPro" id="IPR021647">
    <property type="entry name" value="CusF_Ec"/>
</dbReference>
<dbReference type="InterPro" id="IPR006143">
    <property type="entry name" value="RND_pump_MFP"/>
</dbReference>
<evidence type="ECO:0000256" key="3">
    <source>
        <dbReference type="ARBA" id="ARBA00022729"/>
    </source>
</evidence>
<evidence type="ECO:0000256" key="1">
    <source>
        <dbReference type="ARBA" id="ARBA00009477"/>
    </source>
</evidence>
<dbReference type="InterPro" id="IPR051909">
    <property type="entry name" value="MFP_Cation_Efflux"/>
</dbReference>
<reference evidence="10 11" key="1">
    <citation type="submission" date="2020-04" db="EMBL/GenBank/DDBJ databases">
        <title>Massilia sp. RP-1-19 isolated from soil.</title>
        <authorList>
            <person name="Dahal R.H."/>
        </authorList>
    </citation>
    <scope>NUCLEOTIDE SEQUENCE [LARGE SCALE GENOMIC DNA]</scope>
    <source>
        <strain evidence="10 11">RP-1-19</strain>
    </source>
</reference>
<dbReference type="FunFam" id="2.40.420.20:FF:000003">
    <property type="entry name" value="Cation efflux system protein cusB"/>
    <property type="match status" value="1"/>
</dbReference>
<evidence type="ECO:0000259" key="7">
    <source>
        <dbReference type="Pfam" id="PF25919"/>
    </source>
</evidence>
<evidence type="ECO:0000259" key="6">
    <source>
        <dbReference type="Pfam" id="PF25869"/>
    </source>
</evidence>
<sequence length="510" mass="53650">MKNKIVIGVLVAAVAVGGAGYGLYALGKKQGMAARSGTAAPAAAQAERAVDPASGRKVLHWHDPMVPGQKFDKPGKSPFMDMQLVPVYAAESADEGGVSISPRVQQNLGIRTAEVTRGSLSRAIEAVGSIAYNERDVALVQARSNGYVERLFVRAPLDPVKKGQPLAELYMPDWVAAQEEFLAVKRMRGVGTESLADAARQRMRLAGMSDSQIRLIDSTGKVHPRLTVHAPISGIIAELSVREGMTVMSGAPMFRINGLDTVWVNAEVPEAVAAQVSPGAAVEARAAALPGTVLKGRVSAILPEVEAATRTLKARVELVNPGHRLVPGMFATVQFSPAAPSEVLIVSSEAVIRTGTRSVVMVAQEGGKFTPVDVETGAESDGQTEIRKGLEMGQKVVISGQFLIDSEASLRGTATRMSDMPKAETPQQTGGAVHRGEGKIESIDADEVTLSHGPISSMQWSAMTMGFQLPDGGVAKGLKVGDTVSFEFKPTKDGAFKLTAITPKSAGGKK</sequence>
<feature type="domain" description="CusB-like three alpha-helical bundle" evidence="6">
    <location>
        <begin position="173"/>
        <end position="224"/>
    </location>
</feature>
<dbReference type="PANTHER" id="PTHR30097:SF15">
    <property type="entry name" value="CATION EFFLUX SYSTEM PROTEIN CUSB"/>
    <property type="match status" value="1"/>
</dbReference>
<evidence type="ECO:0000256" key="4">
    <source>
        <dbReference type="ARBA" id="ARBA00023065"/>
    </source>
</evidence>
<dbReference type="RefSeq" id="WP_169463900.1">
    <property type="nucleotide sequence ID" value="NZ_JABBGG010000001.1"/>
</dbReference>
<proteinExistence type="inferred from homology"/>
<dbReference type="AlphaFoldDB" id="A0A848HKP4"/>
<keyword evidence="4" id="KW-0406">Ion transport</keyword>
<comment type="similarity">
    <text evidence="1">Belongs to the membrane fusion protein (MFP) (TC 8.A.1) family.</text>
</comment>
<dbReference type="GO" id="GO:0015679">
    <property type="term" value="P:plasma membrane copper ion transport"/>
    <property type="evidence" value="ECO:0007669"/>
    <property type="project" value="TreeGrafter"/>
</dbReference>
<dbReference type="InterPro" id="IPR045800">
    <property type="entry name" value="HMBD"/>
</dbReference>
<feature type="domain" description="CusB-like beta-barrel" evidence="8">
    <location>
        <begin position="261"/>
        <end position="338"/>
    </location>
</feature>
<dbReference type="Gene3D" id="2.40.30.170">
    <property type="match status" value="1"/>
</dbReference>
<accession>A0A848HKP4</accession>
<dbReference type="Pfam" id="PF25919">
    <property type="entry name" value="BSH_CusB"/>
    <property type="match status" value="1"/>
</dbReference>
<evidence type="ECO:0000313" key="10">
    <source>
        <dbReference type="EMBL" id="NML59823.1"/>
    </source>
</evidence>
<dbReference type="SUPFAM" id="SSF111369">
    <property type="entry name" value="HlyD-like secretion proteins"/>
    <property type="match status" value="1"/>
</dbReference>
<dbReference type="NCBIfam" id="TIGR01730">
    <property type="entry name" value="RND_mfp"/>
    <property type="match status" value="1"/>
</dbReference>
<dbReference type="GO" id="GO:0030288">
    <property type="term" value="C:outer membrane-bounded periplasmic space"/>
    <property type="evidence" value="ECO:0007669"/>
    <property type="project" value="TreeGrafter"/>
</dbReference>
<organism evidence="10 11">
    <name type="scientific">Massilia polaris</name>
    <dbReference type="NCBI Taxonomy" id="2728846"/>
    <lineage>
        <taxon>Bacteria</taxon>
        <taxon>Pseudomonadati</taxon>
        <taxon>Pseudomonadota</taxon>
        <taxon>Betaproteobacteria</taxon>
        <taxon>Burkholderiales</taxon>
        <taxon>Oxalobacteraceae</taxon>
        <taxon>Telluria group</taxon>
        <taxon>Massilia</taxon>
    </lineage>
</organism>
<dbReference type="GO" id="GO:0046914">
    <property type="term" value="F:transition metal ion binding"/>
    <property type="evidence" value="ECO:0007669"/>
    <property type="project" value="TreeGrafter"/>
</dbReference>
<dbReference type="Gene3D" id="6.10.140.730">
    <property type="match status" value="1"/>
</dbReference>
<dbReference type="Pfam" id="PF11604">
    <property type="entry name" value="CusF_Ec"/>
    <property type="match status" value="1"/>
</dbReference>
<dbReference type="InterPro" id="IPR058649">
    <property type="entry name" value="CzcB_C"/>
</dbReference>
<dbReference type="PANTHER" id="PTHR30097">
    <property type="entry name" value="CATION EFFLUX SYSTEM PROTEIN CUSB"/>
    <property type="match status" value="1"/>
</dbReference>
<evidence type="ECO:0000313" key="11">
    <source>
        <dbReference type="Proteomes" id="UP000583752"/>
    </source>
</evidence>
<dbReference type="FunFam" id="2.40.30.170:FF:000010">
    <property type="entry name" value="Efflux RND transporter periplasmic adaptor subunit"/>
    <property type="match status" value="1"/>
</dbReference>
<keyword evidence="2" id="KW-0813">Transport</keyword>
<comment type="caution">
    <text evidence="10">The sequence shown here is derived from an EMBL/GenBank/DDBJ whole genome shotgun (WGS) entry which is preliminary data.</text>
</comment>
<dbReference type="EMBL" id="JABBGG010000001">
    <property type="protein sequence ID" value="NML59823.1"/>
    <property type="molecule type" value="Genomic_DNA"/>
</dbReference>
<dbReference type="GO" id="GO:0022857">
    <property type="term" value="F:transmembrane transporter activity"/>
    <property type="evidence" value="ECO:0007669"/>
    <property type="project" value="InterPro"/>
</dbReference>
<dbReference type="Gene3D" id="2.40.50.100">
    <property type="match status" value="1"/>
</dbReference>
<keyword evidence="3" id="KW-0732">Signal</keyword>
<name>A0A848HKP4_9BURK</name>
<protein>
    <submittedName>
        <fullName evidence="10">Efflux RND transporter periplasmic adaptor subunit</fullName>
    </submittedName>
</protein>
<dbReference type="Pfam" id="PF25954">
    <property type="entry name" value="Beta-barrel_RND_2"/>
    <property type="match status" value="1"/>
</dbReference>
<dbReference type="Gene3D" id="2.40.50.320">
    <property type="entry name" value="Copper binding periplasmic protein CusF"/>
    <property type="match status" value="1"/>
</dbReference>
<dbReference type="InterPro" id="IPR042230">
    <property type="entry name" value="CusF_sf"/>
</dbReference>
<evidence type="ECO:0000259" key="9">
    <source>
        <dbReference type="Pfam" id="PF25975"/>
    </source>
</evidence>
<dbReference type="GO" id="GO:0016020">
    <property type="term" value="C:membrane"/>
    <property type="evidence" value="ECO:0007669"/>
    <property type="project" value="InterPro"/>
</dbReference>
<dbReference type="Proteomes" id="UP000583752">
    <property type="component" value="Unassembled WGS sequence"/>
</dbReference>
<gene>
    <name evidence="10" type="ORF">HHL21_01725</name>
</gene>
<evidence type="ECO:0000256" key="2">
    <source>
        <dbReference type="ARBA" id="ARBA00022448"/>
    </source>
</evidence>
<feature type="domain" description="CzcB-like C-terminal circularly permuted SH3-like" evidence="9">
    <location>
        <begin position="345"/>
        <end position="404"/>
    </location>
</feature>
<evidence type="ECO:0000259" key="8">
    <source>
        <dbReference type="Pfam" id="PF25954"/>
    </source>
</evidence>
<dbReference type="Pfam" id="PF19335">
    <property type="entry name" value="HMBD"/>
    <property type="match status" value="1"/>
</dbReference>
<keyword evidence="11" id="KW-1185">Reference proteome</keyword>